<comment type="caution">
    <text evidence="1">The sequence shown here is derived from an EMBL/GenBank/DDBJ whole genome shotgun (WGS) entry which is preliminary data.</text>
</comment>
<proteinExistence type="predicted"/>
<evidence type="ECO:0000313" key="1">
    <source>
        <dbReference type="EMBL" id="KAJ4474904.1"/>
    </source>
</evidence>
<organism evidence="1 2">
    <name type="scientific">Lentinula aciculospora</name>
    <dbReference type="NCBI Taxonomy" id="153920"/>
    <lineage>
        <taxon>Eukaryota</taxon>
        <taxon>Fungi</taxon>
        <taxon>Dikarya</taxon>
        <taxon>Basidiomycota</taxon>
        <taxon>Agaricomycotina</taxon>
        <taxon>Agaricomycetes</taxon>
        <taxon>Agaricomycetidae</taxon>
        <taxon>Agaricales</taxon>
        <taxon>Marasmiineae</taxon>
        <taxon>Omphalotaceae</taxon>
        <taxon>Lentinula</taxon>
    </lineage>
</organism>
<gene>
    <name evidence="1" type="ORF">J3R30DRAFT_622939</name>
</gene>
<name>A0A9W9DKK7_9AGAR</name>
<protein>
    <submittedName>
        <fullName evidence="1">Uncharacterized protein</fullName>
    </submittedName>
</protein>
<evidence type="ECO:0000313" key="2">
    <source>
        <dbReference type="Proteomes" id="UP001150266"/>
    </source>
</evidence>
<dbReference type="Proteomes" id="UP001150266">
    <property type="component" value="Unassembled WGS sequence"/>
</dbReference>
<keyword evidence="2" id="KW-1185">Reference proteome</keyword>
<dbReference type="EMBL" id="JAOTPV010000015">
    <property type="protein sequence ID" value="KAJ4474904.1"/>
    <property type="molecule type" value="Genomic_DNA"/>
</dbReference>
<reference evidence="1" key="1">
    <citation type="submission" date="2022-08" db="EMBL/GenBank/DDBJ databases">
        <title>A Global Phylogenomic Analysis of the Shiitake Genus Lentinula.</title>
        <authorList>
            <consortium name="DOE Joint Genome Institute"/>
            <person name="Sierra-Patev S."/>
            <person name="Min B."/>
            <person name="Naranjo-Ortiz M."/>
            <person name="Looney B."/>
            <person name="Konkel Z."/>
            <person name="Slot J.C."/>
            <person name="Sakamoto Y."/>
            <person name="Steenwyk J.L."/>
            <person name="Rokas A."/>
            <person name="Carro J."/>
            <person name="Camarero S."/>
            <person name="Ferreira P."/>
            <person name="Molpeceres G."/>
            <person name="Ruiz-Duenas F.J."/>
            <person name="Serrano A."/>
            <person name="Henrissat B."/>
            <person name="Drula E."/>
            <person name="Hughes K.W."/>
            <person name="Mata J.L."/>
            <person name="Ishikawa N.K."/>
            <person name="Vargas-Isla R."/>
            <person name="Ushijima S."/>
            <person name="Smith C.A."/>
            <person name="Ahrendt S."/>
            <person name="Andreopoulos W."/>
            <person name="He G."/>
            <person name="Labutti K."/>
            <person name="Lipzen A."/>
            <person name="Ng V."/>
            <person name="Riley R."/>
            <person name="Sandor L."/>
            <person name="Barry K."/>
            <person name="Martinez A.T."/>
            <person name="Xiao Y."/>
            <person name="Gibbons J.G."/>
            <person name="Terashima K."/>
            <person name="Grigoriev I.V."/>
            <person name="Hibbett D.S."/>
        </authorList>
    </citation>
    <scope>NUCLEOTIDE SEQUENCE</scope>
    <source>
        <strain evidence="1">JLM2183</strain>
    </source>
</reference>
<sequence>MSRLKLPALLWLPHYSTSTSHESLDSFIFVSLSSRPCLKPAVIGFVPYLSAASVSIYVYGSCDCKCIEGQTVERAAIQILPE</sequence>
<accession>A0A9W9DKK7</accession>
<dbReference type="AlphaFoldDB" id="A0A9W9DKK7"/>